<dbReference type="GO" id="GO:0005730">
    <property type="term" value="C:nucleolus"/>
    <property type="evidence" value="ECO:0007669"/>
    <property type="project" value="UniProtKB-SubCell"/>
</dbReference>
<dbReference type="SMART" id="SM00360">
    <property type="entry name" value="RRM"/>
    <property type="match status" value="1"/>
</dbReference>
<name>A0A1M2VQX5_TRAPU</name>
<feature type="compositionally biased region" description="Basic and acidic residues" evidence="8">
    <location>
        <begin position="134"/>
        <end position="162"/>
    </location>
</feature>
<feature type="region of interest" description="Disordered" evidence="8">
    <location>
        <begin position="503"/>
        <end position="628"/>
    </location>
</feature>
<feature type="compositionally biased region" description="Low complexity" evidence="8">
    <location>
        <begin position="75"/>
        <end position="86"/>
    </location>
</feature>
<feature type="compositionally biased region" description="Basic and acidic residues" evidence="8">
    <location>
        <begin position="256"/>
        <end position="266"/>
    </location>
</feature>
<dbReference type="STRING" id="154538.A0A1M2VQX5"/>
<evidence type="ECO:0000313" key="10">
    <source>
        <dbReference type="EMBL" id="OJT09892.1"/>
    </source>
</evidence>
<dbReference type="EMBL" id="MNAD01000872">
    <property type="protein sequence ID" value="OJT09892.1"/>
    <property type="molecule type" value="Genomic_DNA"/>
</dbReference>
<dbReference type="GO" id="GO:0019843">
    <property type="term" value="F:rRNA binding"/>
    <property type="evidence" value="ECO:0007669"/>
    <property type="project" value="TreeGrafter"/>
</dbReference>
<evidence type="ECO:0000259" key="9">
    <source>
        <dbReference type="PROSITE" id="PS50102"/>
    </source>
</evidence>
<dbReference type="PANTHER" id="PTHR23236:SF25">
    <property type="entry name" value="RNA-BINDING PROTEIN 34"/>
    <property type="match status" value="1"/>
</dbReference>
<proteinExistence type="inferred from homology"/>
<dbReference type="Proteomes" id="UP000184267">
    <property type="component" value="Unassembled WGS sequence"/>
</dbReference>
<dbReference type="OMA" id="IAFIKHE"/>
<evidence type="ECO:0000256" key="8">
    <source>
        <dbReference type="SAM" id="MobiDB-lite"/>
    </source>
</evidence>
<evidence type="ECO:0000256" key="2">
    <source>
        <dbReference type="ARBA" id="ARBA00004604"/>
    </source>
</evidence>
<evidence type="ECO:0000256" key="4">
    <source>
        <dbReference type="ARBA" id="ARBA00015520"/>
    </source>
</evidence>
<comment type="function">
    <text evidence="1">Involved in pre-25S rRNA processing.</text>
</comment>
<protein>
    <recommendedName>
        <fullName evidence="4">Nucleolar protein 12</fullName>
    </recommendedName>
</protein>
<dbReference type="InterPro" id="IPR000504">
    <property type="entry name" value="RRM_dom"/>
</dbReference>
<evidence type="ECO:0000256" key="3">
    <source>
        <dbReference type="ARBA" id="ARBA00007077"/>
    </source>
</evidence>
<gene>
    <name evidence="10" type="ORF">TRAPUB_13635</name>
</gene>
<reference evidence="10 11" key="1">
    <citation type="submission" date="2016-10" db="EMBL/GenBank/DDBJ databases">
        <title>Genome sequence of the basidiomycete white-rot fungus Trametes pubescens.</title>
        <authorList>
            <person name="Makela M.R."/>
            <person name="Granchi Z."/>
            <person name="Peng M."/>
            <person name="De Vries R.P."/>
            <person name="Grigoriev I."/>
            <person name="Riley R."/>
            <person name="Hilden K."/>
        </authorList>
    </citation>
    <scope>NUCLEOTIDE SEQUENCE [LARGE SCALE GENOMIC DNA]</scope>
    <source>
        <strain evidence="10 11">FBCC735</strain>
    </source>
</reference>
<dbReference type="PROSITE" id="PS50102">
    <property type="entry name" value="RRM"/>
    <property type="match status" value="1"/>
</dbReference>
<comment type="similarity">
    <text evidence="3">Belongs to the RRM RBM34 family.</text>
</comment>
<dbReference type="PANTHER" id="PTHR23236">
    <property type="entry name" value="EUKARYOTIC TRANSLATION INITIATION FACTOR 4B/4H"/>
    <property type="match status" value="1"/>
</dbReference>
<comment type="caution">
    <text evidence="10">The sequence shown here is derived from an EMBL/GenBank/DDBJ whole genome shotgun (WGS) entry which is preliminary data.</text>
</comment>
<comment type="subcellular location">
    <subcellularLocation>
        <location evidence="2">Nucleus</location>
        <location evidence="2">Nucleolus</location>
    </subcellularLocation>
</comment>
<feature type="domain" description="RRM" evidence="9">
    <location>
        <begin position="386"/>
        <end position="497"/>
    </location>
</feature>
<feature type="compositionally biased region" description="Basic and acidic residues" evidence="8">
    <location>
        <begin position="577"/>
        <end position="591"/>
    </location>
</feature>
<feature type="compositionally biased region" description="Low complexity" evidence="8">
    <location>
        <begin position="34"/>
        <end position="53"/>
    </location>
</feature>
<evidence type="ECO:0000256" key="7">
    <source>
        <dbReference type="PROSITE-ProRule" id="PRU00176"/>
    </source>
</evidence>
<evidence type="ECO:0000256" key="6">
    <source>
        <dbReference type="ARBA" id="ARBA00023242"/>
    </source>
</evidence>
<evidence type="ECO:0000256" key="5">
    <source>
        <dbReference type="ARBA" id="ARBA00022884"/>
    </source>
</evidence>
<accession>A0A1M2VQX5</accession>
<dbReference type="Gene3D" id="3.30.70.330">
    <property type="match status" value="2"/>
</dbReference>
<feature type="region of interest" description="Disordered" evidence="8">
    <location>
        <begin position="34"/>
        <end position="192"/>
    </location>
</feature>
<dbReference type="SUPFAM" id="SSF54928">
    <property type="entry name" value="RNA-binding domain, RBD"/>
    <property type="match status" value="1"/>
</dbReference>
<feature type="compositionally biased region" description="Basic and acidic residues" evidence="8">
    <location>
        <begin position="546"/>
        <end position="563"/>
    </location>
</feature>
<dbReference type="OrthoDB" id="442677at2759"/>
<dbReference type="InterPro" id="IPR035979">
    <property type="entry name" value="RBD_domain_sf"/>
</dbReference>
<evidence type="ECO:0000256" key="1">
    <source>
        <dbReference type="ARBA" id="ARBA00002475"/>
    </source>
</evidence>
<dbReference type="GO" id="GO:0000463">
    <property type="term" value="P:maturation of LSU-rRNA from tricistronic rRNA transcript (SSU-rRNA, 5.8S rRNA, LSU-rRNA)"/>
    <property type="evidence" value="ECO:0007669"/>
    <property type="project" value="TreeGrafter"/>
</dbReference>
<keyword evidence="6" id="KW-0539">Nucleus</keyword>
<dbReference type="InterPro" id="IPR012677">
    <property type="entry name" value="Nucleotide-bd_a/b_plait_sf"/>
</dbReference>
<organism evidence="10 11">
    <name type="scientific">Trametes pubescens</name>
    <name type="common">White-rot fungus</name>
    <dbReference type="NCBI Taxonomy" id="154538"/>
    <lineage>
        <taxon>Eukaryota</taxon>
        <taxon>Fungi</taxon>
        <taxon>Dikarya</taxon>
        <taxon>Basidiomycota</taxon>
        <taxon>Agaricomycotina</taxon>
        <taxon>Agaricomycetes</taxon>
        <taxon>Polyporales</taxon>
        <taxon>Polyporaceae</taxon>
        <taxon>Trametes</taxon>
    </lineage>
</organism>
<feature type="compositionally biased region" description="Basic and acidic residues" evidence="8">
    <location>
        <begin position="599"/>
        <end position="609"/>
    </location>
</feature>
<feature type="compositionally biased region" description="Acidic residues" evidence="8">
    <location>
        <begin position="424"/>
        <end position="435"/>
    </location>
</feature>
<feature type="compositionally biased region" description="Basic and acidic residues" evidence="8">
    <location>
        <begin position="413"/>
        <end position="423"/>
    </location>
</feature>
<dbReference type="AlphaFoldDB" id="A0A1M2VQX5"/>
<feature type="region of interest" description="Disordered" evidence="8">
    <location>
        <begin position="242"/>
        <end position="280"/>
    </location>
</feature>
<keyword evidence="5 7" id="KW-0694">RNA-binding</keyword>
<evidence type="ECO:0000313" key="11">
    <source>
        <dbReference type="Proteomes" id="UP000184267"/>
    </source>
</evidence>
<sequence length="628" mass="68060">MSLSSLLFPAKGKAKAIDKGLDDLFRSSAAVAPPRPVVPAASTPAAAATPTTPSDRKRKVTEETPTGKTKKSKSDSAAAPSSSKSASKPEKKEKKKKHAKVASSSESEVDEDAKLQEQMHKKKSKKRVSPEPTHAAEEEAESSKSDSSDEEGDPSKLVHESLLKGSQAKSQSRHGKAKYVPAEESPEQRDARTIFVGNVAVDVTKSKPMQKQLQRHLLAFVPGAKIESVRYRSVAFKKPTAELPTDATPGGKAKKPAREHTRDRTATWRADNPNDDEDAEPRKAFLMPNEKKRIAFIKHEIHEHIDAVNAYVVFAHPPPPGSHPANLPPPAPVMDPHAAAAECAAKADGSVFEGRTLRVDVVKKGAGAGAGAAGSKAGTLVGDPKATIFVGSLDFASKEEDLRAFFESVVKAERGEPGQRADDESSGSDEDEEAAGGERPRTWVKRVRIIRDRDTQLGKGFAYVQFVDRQCVDEIIALEAPKLKFAKRKLRVERCKTLPGAPKLKSDVPIRPPARTARPDPPHMHSTRHGPVPRGNPALGAQLAHLPKDERKRAKATDPERVARRLAKKRAGALAEKGVKSVRAGEKERERVRKPRAAGGKDRAVGKEQRPKKRVRSGQAIAKMNTKK</sequence>
<keyword evidence="11" id="KW-1185">Reference proteome</keyword>
<feature type="region of interest" description="Disordered" evidence="8">
    <location>
        <begin position="413"/>
        <end position="439"/>
    </location>
</feature>